<dbReference type="HOGENOM" id="CLU_1909781_0_0_1"/>
<gene>
    <name evidence="2" type="ordered locus">MTR_3g011210</name>
</gene>
<accession>G8A1L5</accession>
<dbReference type="eggNOG" id="ENOG502SH8D">
    <property type="taxonomic scope" value="Eukaryota"/>
</dbReference>
<name>G8A1L5_MEDTR</name>
<reference evidence="2 4" key="2">
    <citation type="journal article" date="2014" name="BMC Genomics">
        <title>An improved genome release (version Mt4.0) for the model legume Medicago truncatula.</title>
        <authorList>
            <person name="Tang H."/>
            <person name="Krishnakumar V."/>
            <person name="Bidwell S."/>
            <person name="Rosen B."/>
            <person name="Chan A."/>
            <person name="Zhou S."/>
            <person name="Gentzbittel L."/>
            <person name="Childs K.L."/>
            <person name="Yandell M."/>
            <person name="Gundlach H."/>
            <person name="Mayer K.F."/>
            <person name="Schwartz D.C."/>
            <person name="Town C.D."/>
        </authorList>
    </citation>
    <scope>GENOME REANNOTATION</scope>
    <source>
        <strain evidence="3 4">cv. Jemalong A17</strain>
    </source>
</reference>
<reference evidence="3" key="3">
    <citation type="submission" date="2015-04" db="UniProtKB">
        <authorList>
            <consortium name="EnsemblPlants"/>
        </authorList>
    </citation>
    <scope>IDENTIFICATION</scope>
    <source>
        <strain evidence="3">cv. Jemalong A17</strain>
    </source>
</reference>
<dbReference type="AlphaFoldDB" id="G8A1L5"/>
<organism evidence="3">
    <name type="scientific">Medicago truncatula</name>
    <name type="common">Barrel medic</name>
    <name type="synonym">Medicago tribuloides</name>
    <dbReference type="NCBI Taxonomy" id="3880"/>
    <lineage>
        <taxon>Eukaryota</taxon>
        <taxon>Viridiplantae</taxon>
        <taxon>Streptophyta</taxon>
        <taxon>Embryophyta</taxon>
        <taxon>Tracheophyta</taxon>
        <taxon>Spermatophyta</taxon>
        <taxon>Magnoliopsida</taxon>
        <taxon>eudicotyledons</taxon>
        <taxon>Gunneridae</taxon>
        <taxon>Pentapetalae</taxon>
        <taxon>rosids</taxon>
        <taxon>fabids</taxon>
        <taxon>Fabales</taxon>
        <taxon>Fabaceae</taxon>
        <taxon>Papilionoideae</taxon>
        <taxon>50 kb inversion clade</taxon>
        <taxon>NPAAA clade</taxon>
        <taxon>Hologalegina</taxon>
        <taxon>IRL clade</taxon>
        <taxon>Trifolieae</taxon>
        <taxon>Medicago</taxon>
    </lineage>
</organism>
<keyword evidence="4" id="KW-1185">Reference proteome</keyword>
<dbReference type="PaxDb" id="3880-AES68654"/>
<evidence type="ECO:0000313" key="4">
    <source>
        <dbReference type="Proteomes" id="UP000002051"/>
    </source>
</evidence>
<sequence length="133" mass="15253">MRNQNENNAQLPTFIPPPTSQSQRDFYYNGSPPPPFHTLLFTVHGSGRYNHRFHPYMRPITKVPTFPPLHHDNKIGESSRRTRDLISLIDKHVDHHDKKIDESVGRTMDLISLINKHVDSVGFNGGTALLYRG</sequence>
<evidence type="ECO:0000313" key="3">
    <source>
        <dbReference type="EnsemblPlants" id="AES68654"/>
    </source>
</evidence>
<dbReference type="Proteomes" id="UP000002051">
    <property type="component" value="Chromosome 3"/>
</dbReference>
<proteinExistence type="predicted"/>
<dbReference type="EMBL" id="CM001219">
    <property type="protein sequence ID" value="AES68654.1"/>
    <property type="molecule type" value="Genomic_DNA"/>
</dbReference>
<evidence type="ECO:0000256" key="1">
    <source>
        <dbReference type="SAM" id="MobiDB-lite"/>
    </source>
</evidence>
<evidence type="ECO:0000313" key="2">
    <source>
        <dbReference type="EMBL" id="AES68654.1"/>
    </source>
</evidence>
<feature type="region of interest" description="Disordered" evidence="1">
    <location>
        <begin position="1"/>
        <end position="29"/>
    </location>
</feature>
<protein>
    <submittedName>
        <fullName evidence="2 3">Uncharacterized protein</fullName>
    </submittedName>
</protein>
<reference evidence="2 4" key="1">
    <citation type="journal article" date="2011" name="Nature">
        <title>The Medicago genome provides insight into the evolution of rhizobial symbioses.</title>
        <authorList>
            <person name="Young N.D."/>
            <person name="Debelle F."/>
            <person name="Oldroyd G.E."/>
            <person name="Geurts R."/>
            <person name="Cannon S.B."/>
            <person name="Udvardi M.K."/>
            <person name="Benedito V.A."/>
            <person name="Mayer K.F."/>
            <person name="Gouzy J."/>
            <person name="Schoof H."/>
            <person name="Van de Peer Y."/>
            <person name="Proost S."/>
            <person name="Cook D.R."/>
            <person name="Meyers B.C."/>
            <person name="Spannagl M."/>
            <person name="Cheung F."/>
            <person name="De Mita S."/>
            <person name="Krishnakumar V."/>
            <person name="Gundlach H."/>
            <person name="Zhou S."/>
            <person name="Mudge J."/>
            <person name="Bharti A.K."/>
            <person name="Murray J.D."/>
            <person name="Naoumkina M.A."/>
            <person name="Rosen B."/>
            <person name="Silverstein K.A."/>
            <person name="Tang H."/>
            <person name="Rombauts S."/>
            <person name="Zhao P.X."/>
            <person name="Zhou P."/>
            <person name="Barbe V."/>
            <person name="Bardou P."/>
            <person name="Bechner M."/>
            <person name="Bellec A."/>
            <person name="Berger A."/>
            <person name="Berges H."/>
            <person name="Bidwell S."/>
            <person name="Bisseling T."/>
            <person name="Choisne N."/>
            <person name="Couloux A."/>
            <person name="Denny R."/>
            <person name="Deshpande S."/>
            <person name="Dai X."/>
            <person name="Doyle J.J."/>
            <person name="Dudez A.M."/>
            <person name="Farmer A.D."/>
            <person name="Fouteau S."/>
            <person name="Franken C."/>
            <person name="Gibelin C."/>
            <person name="Gish J."/>
            <person name="Goldstein S."/>
            <person name="Gonzalez A.J."/>
            <person name="Green P.J."/>
            <person name="Hallab A."/>
            <person name="Hartog M."/>
            <person name="Hua A."/>
            <person name="Humphray S.J."/>
            <person name="Jeong D.H."/>
            <person name="Jing Y."/>
            <person name="Jocker A."/>
            <person name="Kenton S.M."/>
            <person name="Kim D.J."/>
            <person name="Klee K."/>
            <person name="Lai H."/>
            <person name="Lang C."/>
            <person name="Lin S."/>
            <person name="Macmil S.L."/>
            <person name="Magdelenat G."/>
            <person name="Matthews L."/>
            <person name="McCorrison J."/>
            <person name="Monaghan E.L."/>
            <person name="Mun J.H."/>
            <person name="Najar F.Z."/>
            <person name="Nicholson C."/>
            <person name="Noirot C."/>
            <person name="O'Bleness M."/>
            <person name="Paule C.R."/>
            <person name="Poulain J."/>
            <person name="Prion F."/>
            <person name="Qin B."/>
            <person name="Qu C."/>
            <person name="Retzel E.F."/>
            <person name="Riddle C."/>
            <person name="Sallet E."/>
            <person name="Samain S."/>
            <person name="Samson N."/>
            <person name="Sanders I."/>
            <person name="Saurat O."/>
            <person name="Scarpelli C."/>
            <person name="Schiex T."/>
            <person name="Segurens B."/>
            <person name="Severin A.J."/>
            <person name="Sherrier D.J."/>
            <person name="Shi R."/>
            <person name="Sims S."/>
            <person name="Singer S.R."/>
            <person name="Sinharoy S."/>
            <person name="Sterck L."/>
            <person name="Viollet A."/>
            <person name="Wang B.B."/>
            <person name="Wang K."/>
            <person name="Wang M."/>
            <person name="Wang X."/>
            <person name="Warfsmann J."/>
            <person name="Weissenbach J."/>
            <person name="White D.D."/>
            <person name="White J.D."/>
            <person name="Wiley G.B."/>
            <person name="Wincker P."/>
            <person name="Xing Y."/>
            <person name="Yang L."/>
            <person name="Yao Z."/>
            <person name="Ying F."/>
            <person name="Zhai J."/>
            <person name="Zhou L."/>
            <person name="Zuber A."/>
            <person name="Denarie J."/>
            <person name="Dixon R.A."/>
            <person name="May G.D."/>
            <person name="Schwartz D.C."/>
            <person name="Rogers J."/>
            <person name="Quetier F."/>
            <person name="Town C.D."/>
            <person name="Roe B.A."/>
        </authorList>
    </citation>
    <scope>NUCLEOTIDE SEQUENCE [LARGE SCALE GENOMIC DNA]</scope>
    <source>
        <strain evidence="2">A17</strain>
        <strain evidence="3 4">cv. Jemalong A17</strain>
    </source>
</reference>
<feature type="compositionally biased region" description="Polar residues" evidence="1">
    <location>
        <begin position="1"/>
        <end position="11"/>
    </location>
</feature>
<dbReference type="EnsemblPlants" id="AES68654">
    <property type="protein sequence ID" value="AES68654"/>
    <property type="gene ID" value="MTR_3g011210"/>
</dbReference>